<evidence type="ECO:0000256" key="5">
    <source>
        <dbReference type="ARBA" id="ARBA00023159"/>
    </source>
</evidence>
<dbReference type="PROSITE" id="PS51294">
    <property type="entry name" value="HTH_MYB"/>
    <property type="match status" value="2"/>
</dbReference>
<feature type="domain" description="Myb-like" evidence="9">
    <location>
        <begin position="34"/>
        <end position="83"/>
    </location>
</feature>
<keyword evidence="12" id="KW-1185">Reference proteome</keyword>
<dbReference type="OrthoDB" id="2143914at2759"/>
<evidence type="ECO:0000256" key="1">
    <source>
        <dbReference type="ARBA" id="ARBA00004123"/>
    </source>
</evidence>
<dbReference type="PROSITE" id="PS50090">
    <property type="entry name" value="MYB_LIKE"/>
    <property type="match status" value="2"/>
</dbReference>
<dbReference type="AlphaFoldDB" id="A0A5C7IVV5"/>
<comment type="caution">
    <text evidence="11">The sequence shown here is derived from an EMBL/GenBank/DDBJ whole genome shotgun (WGS) entry which is preliminary data.</text>
</comment>
<keyword evidence="7" id="KW-0539">Nucleus</keyword>
<keyword evidence="2" id="KW-0677">Repeat</keyword>
<dbReference type="GO" id="GO:0003677">
    <property type="term" value="F:DNA binding"/>
    <property type="evidence" value="ECO:0007669"/>
    <property type="project" value="UniProtKB-KW"/>
</dbReference>
<evidence type="ECO:0000256" key="3">
    <source>
        <dbReference type="ARBA" id="ARBA00023015"/>
    </source>
</evidence>
<dbReference type="InterPro" id="IPR017930">
    <property type="entry name" value="Myb_dom"/>
</dbReference>
<evidence type="ECO:0000313" key="12">
    <source>
        <dbReference type="Proteomes" id="UP000323000"/>
    </source>
</evidence>
<evidence type="ECO:0000256" key="8">
    <source>
        <dbReference type="SAM" id="MobiDB-lite"/>
    </source>
</evidence>
<sequence>MNESKDKRMSRSRRNPLSDEEASIEGNFGGVGLLKKGPWTSTEDAILVEHVNKYGEGNWNAVQKHSGLSRCGKSCRLRWTNHLRPNLKKGTFNQEEERRIIELHAKMGNKWARMAAELPGRTDNEIKNYWNTRVKRLQRTGLPIYPPDVCLQVLNGSPESLNMGTLNNPDFQQRDNFEIPAVEFENLELNQRFLSYTPMLLEIPVNSMVKIGTDSSHSNSIMLPTMHLPTCLRESETFPCLNGSALTTFNQYMDYACEKIAEPFELPSSHDQFQMDVLPGSHALLNDNSSSSETSSGALKLELPSLQYSDTHRDSWGTPASPLPSIDCIDTLIQSPSTWQDQSESCSPRSSGLLEAVLHESQSLRNSKKDSSQWTSDPSVVPCDSMDSFSLHPYEKEWEMCGDPNSPLGHSAASVFSEYTPMSGRSLDEPKSVEAMMDCDIEPGTVSQISSKQVERKETPNQMDVFKPDALYSSGWFRHITGRVKDKSICKDPIAMLLGEDFCSDY</sequence>
<name>A0A5C7IVV5_9ROSI</name>
<keyword evidence="3" id="KW-0805">Transcription regulation</keyword>
<dbReference type="PANTHER" id="PTHR47995:SF34">
    <property type="entry name" value="TRANSCRIPTION FACTOR GAMYB-LIKE"/>
    <property type="match status" value="1"/>
</dbReference>
<keyword evidence="6" id="KW-0804">Transcription</keyword>
<evidence type="ECO:0000256" key="6">
    <source>
        <dbReference type="ARBA" id="ARBA00023163"/>
    </source>
</evidence>
<evidence type="ECO:0000256" key="7">
    <source>
        <dbReference type="ARBA" id="ARBA00023242"/>
    </source>
</evidence>
<proteinExistence type="predicted"/>
<reference evidence="12" key="1">
    <citation type="journal article" date="2019" name="Gigascience">
        <title>De novo genome assembly of the endangered Acer yangbiense, a plant species with extremely small populations endemic to Yunnan Province, China.</title>
        <authorList>
            <person name="Yang J."/>
            <person name="Wariss H.M."/>
            <person name="Tao L."/>
            <person name="Zhang R."/>
            <person name="Yun Q."/>
            <person name="Hollingsworth P."/>
            <person name="Dao Z."/>
            <person name="Luo G."/>
            <person name="Guo H."/>
            <person name="Ma Y."/>
            <person name="Sun W."/>
        </authorList>
    </citation>
    <scope>NUCLEOTIDE SEQUENCE [LARGE SCALE GENOMIC DNA]</scope>
    <source>
        <strain evidence="12">cv. Malutang</strain>
    </source>
</reference>
<evidence type="ECO:0000256" key="4">
    <source>
        <dbReference type="ARBA" id="ARBA00023125"/>
    </source>
</evidence>
<dbReference type="GO" id="GO:0048235">
    <property type="term" value="P:pollen sperm cell differentiation"/>
    <property type="evidence" value="ECO:0007669"/>
    <property type="project" value="UniProtKB-ARBA"/>
</dbReference>
<dbReference type="FunFam" id="1.10.10.60:FF:000119">
    <property type="entry name" value="Transcription factor GAMYB"/>
    <property type="match status" value="1"/>
</dbReference>
<dbReference type="FunFam" id="1.10.10.60:FF:000001">
    <property type="entry name" value="MYB-related transcription factor"/>
    <property type="match status" value="1"/>
</dbReference>
<dbReference type="Gene3D" id="1.10.10.60">
    <property type="entry name" value="Homeodomain-like"/>
    <property type="match status" value="2"/>
</dbReference>
<keyword evidence="4" id="KW-0238">DNA-binding</keyword>
<gene>
    <name evidence="11" type="ORF">EZV62_002019</name>
</gene>
<dbReference type="EMBL" id="VAHF01000001">
    <property type="protein sequence ID" value="TXG73440.1"/>
    <property type="molecule type" value="Genomic_DNA"/>
</dbReference>
<dbReference type="Proteomes" id="UP000323000">
    <property type="component" value="Chromosome 1"/>
</dbReference>
<dbReference type="GO" id="GO:0040008">
    <property type="term" value="P:regulation of growth"/>
    <property type="evidence" value="ECO:0007669"/>
    <property type="project" value="UniProtKB-ARBA"/>
</dbReference>
<feature type="domain" description="HTH myb-type" evidence="10">
    <location>
        <begin position="84"/>
        <end position="138"/>
    </location>
</feature>
<comment type="subcellular location">
    <subcellularLocation>
        <location evidence="1">Nucleus</location>
    </subcellularLocation>
</comment>
<feature type="domain" description="HTH myb-type" evidence="10">
    <location>
        <begin position="34"/>
        <end position="83"/>
    </location>
</feature>
<evidence type="ECO:0000313" key="11">
    <source>
        <dbReference type="EMBL" id="TXG73440.1"/>
    </source>
</evidence>
<evidence type="ECO:0000259" key="9">
    <source>
        <dbReference type="PROSITE" id="PS50090"/>
    </source>
</evidence>
<keyword evidence="5" id="KW-0010">Activator</keyword>
<evidence type="ECO:0000259" key="10">
    <source>
        <dbReference type="PROSITE" id="PS51294"/>
    </source>
</evidence>
<evidence type="ECO:0000256" key="2">
    <source>
        <dbReference type="ARBA" id="ARBA00022737"/>
    </source>
</evidence>
<feature type="region of interest" description="Disordered" evidence="8">
    <location>
        <begin position="1"/>
        <end position="23"/>
    </location>
</feature>
<dbReference type="GO" id="GO:0045893">
    <property type="term" value="P:positive regulation of DNA-templated transcription"/>
    <property type="evidence" value="ECO:0007669"/>
    <property type="project" value="UniProtKB-ARBA"/>
</dbReference>
<dbReference type="PANTHER" id="PTHR47995">
    <property type="entry name" value="TRANSCRIPTION FACTOR MYB33-RELATED"/>
    <property type="match status" value="1"/>
</dbReference>
<feature type="domain" description="Myb-like" evidence="9">
    <location>
        <begin position="84"/>
        <end position="134"/>
    </location>
</feature>
<dbReference type="GO" id="GO:0005634">
    <property type="term" value="C:nucleus"/>
    <property type="evidence" value="ECO:0007669"/>
    <property type="project" value="UniProtKB-SubCell"/>
</dbReference>
<evidence type="ECO:0008006" key="13">
    <source>
        <dbReference type="Google" id="ProtNLM"/>
    </source>
</evidence>
<protein>
    <recommendedName>
        <fullName evidence="13">Transcription factor</fullName>
    </recommendedName>
</protein>
<accession>A0A5C7IVV5</accession>
<dbReference type="GO" id="GO:0009653">
    <property type="term" value="P:anatomical structure morphogenesis"/>
    <property type="evidence" value="ECO:0007669"/>
    <property type="project" value="UniProtKB-ARBA"/>
</dbReference>
<dbReference type="SUPFAM" id="SSF46689">
    <property type="entry name" value="Homeodomain-like"/>
    <property type="match status" value="1"/>
</dbReference>
<dbReference type="Pfam" id="PF00249">
    <property type="entry name" value="Myb_DNA-binding"/>
    <property type="match status" value="2"/>
</dbReference>
<dbReference type="SMART" id="SM00717">
    <property type="entry name" value="SANT"/>
    <property type="match status" value="2"/>
</dbReference>
<dbReference type="InterPro" id="IPR001005">
    <property type="entry name" value="SANT/Myb"/>
</dbReference>
<organism evidence="11 12">
    <name type="scientific">Acer yangbiense</name>
    <dbReference type="NCBI Taxonomy" id="1000413"/>
    <lineage>
        <taxon>Eukaryota</taxon>
        <taxon>Viridiplantae</taxon>
        <taxon>Streptophyta</taxon>
        <taxon>Embryophyta</taxon>
        <taxon>Tracheophyta</taxon>
        <taxon>Spermatophyta</taxon>
        <taxon>Magnoliopsida</taxon>
        <taxon>eudicotyledons</taxon>
        <taxon>Gunneridae</taxon>
        <taxon>Pentapetalae</taxon>
        <taxon>rosids</taxon>
        <taxon>malvids</taxon>
        <taxon>Sapindales</taxon>
        <taxon>Sapindaceae</taxon>
        <taxon>Hippocastanoideae</taxon>
        <taxon>Acereae</taxon>
        <taxon>Acer</taxon>
    </lineage>
</organism>
<dbReference type="CDD" id="cd00167">
    <property type="entry name" value="SANT"/>
    <property type="match status" value="2"/>
</dbReference>
<dbReference type="InterPro" id="IPR009057">
    <property type="entry name" value="Homeodomain-like_sf"/>
</dbReference>